<evidence type="ECO:0000256" key="1">
    <source>
        <dbReference type="ARBA" id="ARBA00004502"/>
    </source>
</evidence>
<dbReference type="OrthoDB" id="448051at2759"/>
<dbReference type="InterPro" id="IPR029058">
    <property type="entry name" value="AB_hydrolase_fold"/>
</dbReference>
<dbReference type="GO" id="GO:0005811">
    <property type="term" value="C:lipid droplet"/>
    <property type="evidence" value="ECO:0007669"/>
    <property type="project" value="UniProtKB-SubCell"/>
</dbReference>
<keyword evidence="6" id="KW-1185">Reference proteome</keyword>
<dbReference type="PANTHER" id="PTHR13390:SF0">
    <property type="entry name" value="LIPID DROPLET-ASSOCIATED HYDROLASE"/>
    <property type="match status" value="1"/>
</dbReference>
<sequence length="320" mass="35461">MTTPLTVNPAALFKSPVRAIWNVQGENVPTLWWSAKTPADQTTLKPSEPHTVLFMLPGNPGLIDYYTPFLQSVHDTCQGKIDIFGASHLGHSAGSHVTDPSKLFSLEEQVDNKVAIFDRLREIYPAGTRFVIAGHSMGSWLALRVLKARPNHGIERVFGLFPTLHRIADTPNGRKMKNMFKPAARSVVGGLVSTLRFIFSAPPVLSSIVGLLTGQEKDMAKVTSQELLHSSVVKNCLFLAGQEMEAIKDMDKALIEEHISKFVFYYGKTDEWSPIENYYEMQELFPKVQAHLCNQGMAHAFVLGHGEAMGVLVGGWINDM</sequence>
<dbReference type="PANTHER" id="PTHR13390">
    <property type="entry name" value="LIPASE"/>
    <property type="match status" value="1"/>
</dbReference>
<keyword evidence="4" id="KW-0378">Hydrolase</keyword>
<dbReference type="GO" id="GO:0019915">
    <property type="term" value="P:lipid storage"/>
    <property type="evidence" value="ECO:0007669"/>
    <property type="project" value="InterPro"/>
</dbReference>
<organism evidence="5 6">
    <name type="scientific">Entomortierella parvispora</name>
    <dbReference type="NCBI Taxonomy" id="205924"/>
    <lineage>
        <taxon>Eukaryota</taxon>
        <taxon>Fungi</taxon>
        <taxon>Fungi incertae sedis</taxon>
        <taxon>Mucoromycota</taxon>
        <taxon>Mortierellomycotina</taxon>
        <taxon>Mortierellomycetes</taxon>
        <taxon>Mortierellales</taxon>
        <taxon>Mortierellaceae</taxon>
        <taxon>Entomortierella</taxon>
    </lineage>
</organism>
<comment type="similarity">
    <text evidence="2">Belongs to the AB hydrolase superfamily. LDAH family.</text>
</comment>
<evidence type="ECO:0000313" key="5">
    <source>
        <dbReference type="EMBL" id="GJJ68606.1"/>
    </source>
</evidence>
<dbReference type="Gene3D" id="3.40.50.1820">
    <property type="entry name" value="alpha/beta hydrolase"/>
    <property type="match status" value="1"/>
</dbReference>
<accession>A0A9P3LS29</accession>
<comment type="caution">
    <text evidence="5">The sequence shown here is derived from an EMBL/GenBank/DDBJ whole genome shotgun (WGS) entry which is preliminary data.</text>
</comment>
<dbReference type="Pfam" id="PF10230">
    <property type="entry name" value="LIDHydrolase"/>
    <property type="match status" value="1"/>
</dbReference>
<evidence type="ECO:0000256" key="3">
    <source>
        <dbReference type="ARBA" id="ARBA00022677"/>
    </source>
</evidence>
<gene>
    <name evidence="5" type="ORF">EMPS_00952</name>
</gene>
<dbReference type="GO" id="GO:0016298">
    <property type="term" value="F:lipase activity"/>
    <property type="evidence" value="ECO:0007669"/>
    <property type="project" value="InterPro"/>
</dbReference>
<name>A0A9P3LS29_9FUNG</name>
<protein>
    <recommendedName>
        <fullName evidence="7">Lipid droplet-associated hydrolase</fullName>
    </recommendedName>
</protein>
<proteinExistence type="inferred from homology"/>
<evidence type="ECO:0000313" key="6">
    <source>
        <dbReference type="Proteomes" id="UP000827284"/>
    </source>
</evidence>
<evidence type="ECO:0000256" key="4">
    <source>
        <dbReference type="ARBA" id="ARBA00022801"/>
    </source>
</evidence>
<keyword evidence="3" id="KW-0551">Lipid droplet</keyword>
<dbReference type="Proteomes" id="UP000827284">
    <property type="component" value="Unassembled WGS sequence"/>
</dbReference>
<reference evidence="5" key="1">
    <citation type="submission" date="2021-11" db="EMBL/GenBank/DDBJ databases">
        <authorList>
            <person name="Herlambang A."/>
            <person name="Guo Y."/>
            <person name="Takashima Y."/>
            <person name="Nishizawa T."/>
        </authorList>
    </citation>
    <scope>NUCLEOTIDE SEQUENCE</scope>
    <source>
        <strain evidence="5">E1425</strain>
    </source>
</reference>
<dbReference type="AlphaFoldDB" id="A0A9P3LS29"/>
<dbReference type="SUPFAM" id="SSF53474">
    <property type="entry name" value="alpha/beta-Hydrolases"/>
    <property type="match status" value="1"/>
</dbReference>
<evidence type="ECO:0008006" key="7">
    <source>
        <dbReference type="Google" id="ProtNLM"/>
    </source>
</evidence>
<reference evidence="5" key="2">
    <citation type="journal article" date="2022" name="Microbiol. Resour. Announc.">
        <title>Whole-Genome Sequence of Entomortierella parvispora E1425, a Mucoromycotan Fungus Associated with Burkholderiaceae-Related Endosymbiotic Bacteria.</title>
        <authorList>
            <person name="Herlambang A."/>
            <person name="Guo Y."/>
            <person name="Takashima Y."/>
            <person name="Narisawa K."/>
            <person name="Ohta H."/>
            <person name="Nishizawa T."/>
        </authorList>
    </citation>
    <scope>NUCLEOTIDE SEQUENCE</scope>
    <source>
        <strain evidence="5">E1425</strain>
    </source>
</reference>
<dbReference type="InterPro" id="IPR019363">
    <property type="entry name" value="LDAH"/>
</dbReference>
<evidence type="ECO:0000256" key="2">
    <source>
        <dbReference type="ARBA" id="ARBA00008300"/>
    </source>
</evidence>
<comment type="subcellular location">
    <subcellularLocation>
        <location evidence="1">Lipid droplet</location>
    </subcellularLocation>
</comment>
<dbReference type="EMBL" id="BQFW01000002">
    <property type="protein sequence ID" value="GJJ68606.1"/>
    <property type="molecule type" value="Genomic_DNA"/>
</dbReference>